<evidence type="ECO:0000313" key="2">
    <source>
        <dbReference type="Proteomes" id="UP001233172"/>
    </source>
</evidence>
<name>A0AAD8BUF4_BIOPF</name>
<dbReference type="EMBL" id="JASAOG010000032">
    <property type="protein sequence ID" value="KAK0061064.1"/>
    <property type="molecule type" value="Genomic_DNA"/>
</dbReference>
<reference evidence="1" key="2">
    <citation type="submission" date="2023-04" db="EMBL/GenBank/DDBJ databases">
        <authorList>
            <person name="Bu L."/>
            <person name="Lu L."/>
            <person name="Laidemitt M.R."/>
            <person name="Zhang S.M."/>
            <person name="Mutuku M."/>
            <person name="Mkoji G."/>
            <person name="Steinauer M."/>
            <person name="Loker E.S."/>
        </authorList>
    </citation>
    <scope>NUCLEOTIDE SEQUENCE</scope>
    <source>
        <strain evidence="1">KasaAsao</strain>
        <tissue evidence="1">Whole Snail</tissue>
    </source>
</reference>
<organism evidence="1 2">
    <name type="scientific">Biomphalaria pfeifferi</name>
    <name type="common">Bloodfluke planorb</name>
    <name type="synonym">Freshwater snail</name>
    <dbReference type="NCBI Taxonomy" id="112525"/>
    <lineage>
        <taxon>Eukaryota</taxon>
        <taxon>Metazoa</taxon>
        <taxon>Spiralia</taxon>
        <taxon>Lophotrochozoa</taxon>
        <taxon>Mollusca</taxon>
        <taxon>Gastropoda</taxon>
        <taxon>Heterobranchia</taxon>
        <taxon>Euthyneura</taxon>
        <taxon>Panpulmonata</taxon>
        <taxon>Hygrophila</taxon>
        <taxon>Lymnaeoidea</taxon>
        <taxon>Planorbidae</taxon>
        <taxon>Biomphalaria</taxon>
    </lineage>
</organism>
<comment type="caution">
    <text evidence="1">The sequence shown here is derived from an EMBL/GenBank/DDBJ whole genome shotgun (WGS) entry which is preliminary data.</text>
</comment>
<keyword evidence="2" id="KW-1185">Reference proteome</keyword>
<protein>
    <submittedName>
        <fullName evidence="1">Uncharacterized protein</fullName>
    </submittedName>
</protein>
<accession>A0AAD8BUF4</accession>
<gene>
    <name evidence="1" type="ORF">Bpfe_009592</name>
</gene>
<proteinExistence type="predicted"/>
<dbReference type="Proteomes" id="UP001233172">
    <property type="component" value="Unassembled WGS sequence"/>
</dbReference>
<dbReference type="AlphaFoldDB" id="A0AAD8BUF4"/>
<reference evidence="1" key="1">
    <citation type="journal article" date="2023" name="PLoS Negl. Trop. Dis.">
        <title>A genome sequence for Biomphalaria pfeifferi, the major vector snail for the human-infecting parasite Schistosoma mansoni.</title>
        <authorList>
            <person name="Bu L."/>
            <person name="Lu L."/>
            <person name="Laidemitt M.R."/>
            <person name="Zhang S.M."/>
            <person name="Mutuku M."/>
            <person name="Mkoji G."/>
            <person name="Steinauer M."/>
            <person name="Loker E.S."/>
        </authorList>
    </citation>
    <scope>NUCLEOTIDE SEQUENCE</scope>
    <source>
        <strain evidence="1">KasaAsao</strain>
    </source>
</reference>
<sequence length="92" mass="10454">MCGGLSLPIRLIPNIAGELQPSSHLISFLRVKMDLLTPKSLCLTQQDEVLTGIFTLQMRTPLSSEGRHDRRGRGVWRAFWTGPEREFRCNSE</sequence>
<evidence type="ECO:0000313" key="1">
    <source>
        <dbReference type="EMBL" id="KAK0061064.1"/>
    </source>
</evidence>